<sequence length="177" mass="21454">MKNKMFHLALYFDEKTNQKFSFLNKKVEKELHQNYLENHHIPFHLTIATYKEIEEKKIIEQANQLFEKESSQELYFVSLGCFQKSTLYLLPVYNEFLNQLILKIYQTFDEYVSISQKNRYLPYHFVPHVSISRKLNEQQTNQAFKILNHYFEPFYGKVIQVALVKTNPYQEIKIWNL</sequence>
<dbReference type="InterPro" id="IPR009097">
    <property type="entry name" value="Cyclic_Pdiesterase"/>
</dbReference>
<comment type="caution">
    <text evidence="1">The sequence shown here is derived from an EMBL/GenBank/DDBJ whole genome shotgun (WGS) entry which is preliminary data.</text>
</comment>
<protein>
    <submittedName>
        <fullName evidence="1">2'-5' RNA ligase family protein</fullName>
    </submittedName>
</protein>
<dbReference type="PANTHER" id="PTHR36039:SF2">
    <property type="entry name" value="RNA LIGASE_CYCLIC NUCLEOTIDE PHOSPHODIESTERASE FAMILY PROTEIN"/>
    <property type="match status" value="1"/>
</dbReference>
<keyword evidence="1" id="KW-0436">Ligase</keyword>
<organism evidence="1 2">
    <name type="scientific">Faecalibacillus intestinalis</name>
    <dbReference type="NCBI Taxonomy" id="1982626"/>
    <lineage>
        <taxon>Bacteria</taxon>
        <taxon>Bacillati</taxon>
        <taxon>Bacillota</taxon>
        <taxon>Erysipelotrichia</taxon>
        <taxon>Erysipelotrichales</taxon>
        <taxon>Coprobacillaceae</taxon>
        <taxon>Faecalibacillus</taxon>
    </lineage>
</organism>
<evidence type="ECO:0000313" key="1">
    <source>
        <dbReference type="EMBL" id="MCQ5060418.1"/>
    </source>
</evidence>
<dbReference type="PANTHER" id="PTHR36039">
    <property type="match status" value="1"/>
</dbReference>
<evidence type="ECO:0000313" key="2">
    <source>
        <dbReference type="Proteomes" id="UP001204814"/>
    </source>
</evidence>
<dbReference type="GO" id="GO:0016874">
    <property type="term" value="F:ligase activity"/>
    <property type="evidence" value="ECO:0007669"/>
    <property type="project" value="UniProtKB-KW"/>
</dbReference>
<dbReference type="Pfam" id="PF13563">
    <property type="entry name" value="2_5_RNA_ligase2"/>
    <property type="match status" value="1"/>
</dbReference>
<dbReference type="Proteomes" id="UP001204814">
    <property type="component" value="Unassembled WGS sequence"/>
</dbReference>
<accession>A0AAP2UCH2</accession>
<name>A0AAP2UCH2_9FIRM</name>
<proteinExistence type="predicted"/>
<dbReference type="SUPFAM" id="SSF55144">
    <property type="entry name" value="LigT-like"/>
    <property type="match status" value="1"/>
</dbReference>
<dbReference type="AlphaFoldDB" id="A0AAP2UCH2"/>
<dbReference type="RefSeq" id="WP_227351764.1">
    <property type="nucleotide sequence ID" value="NZ_JAJDKX010000001.1"/>
</dbReference>
<reference evidence="1" key="1">
    <citation type="submission" date="2022-06" db="EMBL/GenBank/DDBJ databases">
        <title>Isolation of gut microbiota from human fecal samples.</title>
        <authorList>
            <person name="Pamer E.G."/>
            <person name="Barat B."/>
            <person name="Waligurski E."/>
            <person name="Medina S."/>
            <person name="Paddock L."/>
            <person name="Mostad J."/>
        </authorList>
    </citation>
    <scope>NUCLEOTIDE SEQUENCE</scope>
    <source>
        <strain evidence="1">DFI.6.24</strain>
    </source>
</reference>
<gene>
    <name evidence="1" type="ORF">NE542_00985</name>
</gene>
<dbReference type="EMBL" id="JANGBO010000001">
    <property type="protein sequence ID" value="MCQ5060418.1"/>
    <property type="molecule type" value="Genomic_DNA"/>
</dbReference>
<dbReference type="Gene3D" id="3.90.1140.10">
    <property type="entry name" value="Cyclic phosphodiesterase"/>
    <property type="match status" value="1"/>
</dbReference>